<dbReference type="PROSITE" id="PS50893">
    <property type="entry name" value="ABC_TRANSPORTER_2"/>
    <property type="match status" value="1"/>
</dbReference>
<feature type="compositionally biased region" description="Basic and acidic residues" evidence="8">
    <location>
        <begin position="271"/>
        <end position="283"/>
    </location>
</feature>
<feature type="domain" description="ABC transmembrane type-1" evidence="11">
    <location>
        <begin position="17"/>
        <end position="218"/>
    </location>
</feature>
<keyword evidence="4" id="KW-0547">Nucleotide-binding</keyword>
<accession>A0A7S3DBI7</accession>
<dbReference type="Gene3D" id="3.40.50.300">
    <property type="entry name" value="P-loop containing nucleotide triphosphate hydrolases"/>
    <property type="match status" value="1"/>
</dbReference>
<name>A0A7S3DBI7_9EUKA</name>
<feature type="region of interest" description="Disordered" evidence="8">
    <location>
        <begin position="262"/>
        <end position="325"/>
    </location>
</feature>
<dbReference type="InterPro" id="IPR036640">
    <property type="entry name" value="ABC1_TM_sf"/>
</dbReference>
<keyword evidence="3 9" id="KW-0812">Transmembrane</keyword>
<dbReference type="InterPro" id="IPR027417">
    <property type="entry name" value="P-loop_NTPase"/>
</dbReference>
<evidence type="ECO:0000256" key="2">
    <source>
        <dbReference type="ARBA" id="ARBA00022448"/>
    </source>
</evidence>
<reference evidence="12" key="1">
    <citation type="submission" date="2021-01" db="EMBL/GenBank/DDBJ databases">
        <authorList>
            <person name="Corre E."/>
            <person name="Pelletier E."/>
            <person name="Niang G."/>
            <person name="Scheremetjew M."/>
            <person name="Finn R."/>
            <person name="Kale V."/>
            <person name="Holt S."/>
            <person name="Cochrane G."/>
            <person name="Meng A."/>
            <person name="Brown T."/>
            <person name="Cohen L."/>
        </authorList>
    </citation>
    <scope>NUCLEOTIDE SEQUENCE</scope>
    <source>
        <strain evidence="12">NIES-2562</strain>
    </source>
</reference>
<sequence length="636" mass="68690">MSSISGKAFVSLDNPDQRISRDIDLLTSTLSSRFAKFLLAPYSIILYLYLTINISGWKPPLICVAVFFGGGVLNRFLLRPLIRYVYKKEEAEGDYRRAQLFVVRRATDLAMSKAGKVMRDVADHLLSNIVSTSRRVALASFFTGLLSKLLDYAGAIVAYLLVAIARFDPSYLSGEAEQMWAEGEGGVIAEAVSQASFYTISLAYSFTSLIDLSQDVASIVSYTTRCMQLVEGMREIERMDKEGEEETGAECRGVSCDGGRERGGQMGIECEESRNEKGERGGGGKESWGLVESYQLRDSIDESEEGEGRKGRKGSGQNRAGSTPILQLSSLSVRLPCRPYPKLRFELRGHAVVSHSALSPSFSCPILPCPPSPPSLPPSSSMASMRGSEKDGTDRVSLQVGRGEVVRVTGVSGGGKTTLLRVVAGLWSPDSGSVDAPPTLASPLSRMSTRKGAAEAGEERGGMLYLPQEPLIIEGSLLANVVFPFTVAEVEAEAEAEGEGVEGVEERVKKALAAVRLGEVAEREGGVREVAAWSRMLSVGEKQRLCLARALFHRPSLCLLDEATASVDYATARAIVERMSEEGVAMVVVMHKVSGERGDGVGNEGESTFYGLPLAYTLRVGHTLLCECEGEESKEE</sequence>
<dbReference type="PANTHER" id="PTHR11384">
    <property type="entry name" value="ATP-BINDING CASSETTE, SUB-FAMILY D MEMBER"/>
    <property type="match status" value="1"/>
</dbReference>
<evidence type="ECO:0000256" key="7">
    <source>
        <dbReference type="ARBA" id="ARBA00023136"/>
    </source>
</evidence>
<evidence type="ECO:0000256" key="4">
    <source>
        <dbReference type="ARBA" id="ARBA00022741"/>
    </source>
</evidence>
<evidence type="ECO:0000256" key="5">
    <source>
        <dbReference type="ARBA" id="ARBA00022840"/>
    </source>
</evidence>
<evidence type="ECO:0000256" key="9">
    <source>
        <dbReference type="SAM" id="Phobius"/>
    </source>
</evidence>
<gene>
    <name evidence="12" type="ORF">PBIL07802_LOCUS14823</name>
</gene>
<dbReference type="Gene3D" id="1.20.1560.10">
    <property type="entry name" value="ABC transporter type 1, transmembrane domain"/>
    <property type="match status" value="1"/>
</dbReference>
<comment type="similarity">
    <text evidence="1">Belongs to the ABC transporter superfamily. ABCD family. Peroxisomal fatty acyl CoA transporter (TC 3.A.1.203) subfamily.</text>
</comment>
<dbReference type="EMBL" id="HBIB01022716">
    <property type="protein sequence ID" value="CAE0252596.1"/>
    <property type="molecule type" value="Transcribed_RNA"/>
</dbReference>
<dbReference type="GO" id="GO:0140359">
    <property type="term" value="F:ABC-type transporter activity"/>
    <property type="evidence" value="ECO:0007669"/>
    <property type="project" value="InterPro"/>
</dbReference>
<protein>
    <recommendedName>
        <fullName evidence="13">ABC transporter domain-containing protein</fullName>
    </recommendedName>
</protein>
<organism evidence="12">
    <name type="scientific">Palpitomonas bilix</name>
    <dbReference type="NCBI Taxonomy" id="652834"/>
    <lineage>
        <taxon>Eukaryota</taxon>
        <taxon>Eukaryota incertae sedis</taxon>
    </lineage>
</organism>
<dbReference type="SMART" id="SM00382">
    <property type="entry name" value="AAA"/>
    <property type="match status" value="1"/>
</dbReference>
<feature type="transmembrane region" description="Helical" evidence="9">
    <location>
        <begin position="58"/>
        <end position="78"/>
    </location>
</feature>
<evidence type="ECO:0000256" key="3">
    <source>
        <dbReference type="ARBA" id="ARBA00022692"/>
    </source>
</evidence>
<dbReference type="InterPro" id="IPR017871">
    <property type="entry name" value="ABC_transporter-like_CS"/>
</dbReference>
<dbReference type="InterPro" id="IPR003439">
    <property type="entry name" value="ABC_transporter-like_ATP-bd"/>
</dbReference>
<proteinExistence type="inferred from homology"/>
<evidence type="ECO:0000313" key="12">
    <source>
        <dbReference type="EMBL" id="CAE0252596.1"/>
    </source>
</evidence>
<feature type="transmembrane region" description="Helical" evidence="9">
    <location>
        <begin position="34"/>
        <end position="52"/>
    </location>
</feature>
<dbReference type="InterPro" id="IPR011527">
    <property type="entry name" value="ABC1_TM_dom"/>
</dbReference>
<feature type="region of interest" description="Disordered" evidence="8">
    <location>
        <begin position="373"/>
        <end position="397"/>
    </location>
</feature>
<dbReference type="Pfam" id="PF00005">
    <property type="entry name" value="ABC_tran"/>
    <property type="match status" value="1"/>
</dbReference>
<dbReference type="GO" id="GO:0016020">
    <property type="term" value="C:membrane"/>
    <property type="evidence" value="ECO:0007669"/>
    <property type="project" value="InterPro"/>
</dbReference>
<dbReference type="PANTHER" id="PTHR11384:SF59">
    <property type="entry name" value="LYSOSOMAL COBALAMIN TRANSPORTER ABCD4"/>
    <property type="match status" value="1"/>
</dbReference>
<dbReference type="GO" id="GO:0016887">
    <property type="term" value="F:ATP hydrolysis activity"/>
    <property type="evidence" value="ECO:0007669"/>
    <property type="project" value="InterPro"/>
</dbReference>
<dbReference type="SUPFAM" id="SSF90123">
    <property type="entry name" value="ABC transporter transmembrane region"/>
    <property type="match status" value="1"/>
</dbReference>
<dbReference type="GO" id="GO:0005524">
    <property type="term" value="F:ATP binding"/>
    <property type="evidence" value="ECO:0007669"/>
    <property type="project" value="UniProtKB-KW"/>
</dbReference>
<evidence type="ECO:0000259" key="11">
    <source>
        <dbReference type="PROSITE" id="PS50929"/>
    </source>
</evidence>
<feature type="domain" description="ABC transporter" evidence="10">
    <location>
        <begin position="376"/>
        <end position="629"/>
    </location>
</feature>
<dbReference type="PROSITE" id="PS50929">
    <property type="entry name" value="ABC_TM1F"/>
    <property type="match status" value="1"/>
</dbReference>
<keyword evidence="6 9" id="KW-1133">Transmembrane helix</keyword>
<dbReference type="AlphaFoldDB" id="A0A7S3DBI7"/>
<keyword evidence="7 9" id="KW-0472">Membrane</keyword>
<dbReference type="SUPFAM" id="SSF52540">
    <property type="entry name" value="P-loop containing nucleoside triphosphate hydrolases"/>
    <property type="match status" value="1"/>
</dbReference>
<evidence type="ECO:0000256" key="6">
    <source>
        <dbReference type="ARBA" id="ARBA00022989"/>
    </source>
</evidence>
<dbReference type="InterPro" id="IPR003593">
    <property type="entry name" value="AAA+_ATPase"/>
</dbReference>
<dbReference type="PROSITE" id="PS00211">
    <property type="entry name" value="ABC_TRANSPORTER_1"/>
    <property type="match status" value="1"/>
</dbReference>
<feature type="transmembrane region" description="Helical" evidence="9">
    <location>
        <begin position="136"/>
        <end position="162"/>
    </location>
</feature>
<evidence type="ECO:0000256" key="8">
    <source>
        <dbReference type="SAM" id="MobiDB-lite"/>
    </source>
</evidence>
<evidence type="ECO:0008006" key="13">
    <source>
        <dbReference type="Google" id="ProtNLM"/>
    </source>
</evidence>
<keyword evidence="5" id="KW-0067">ATP-binding</keyword>
<dbReference type="InterPro" id="IPR050835">
    <property type="entry name" value="ABC_transporter_sub-D"/>
</dbReference>
<evidence type="ECO:0000259" key="10">
    <source>
        <dbReference type="PROSITE" id="PS50893"/>
    </source>
</evidence>
<keyword evidence="2" id="KW-0813">Transport</keyword>
<evidence type="ECO:0000256" key="1">
    <source>
        <dbReference type="ARBA" id="ARBA00008575"/>
    </source>
</evidence>
<dbReference type="Pfam" id="PF06472">
    <property type="entry name" value="ABC_membrane_2"/>
    <property type="match status" value="1"/>
</dbReference>